<dbReference type="PROSITE" id="PS50878">
    <property type="entry name" value="RT_POL"/>
    <property type="match status" value="1"/>
</dbReference>
<gene>
    <name evidence="2" type="ORF">RF55_11136</name>
</gene>
<protein>
    <submittedName>
        <fullName evidence="2">Gag pol polyprotein</fullName>
    </submittedName>
</protein>
<dbReference type="OrthoDB" id="7698356at2759"/>
<dbReference type="PaxDb" id="67767-A0A0J7KFP7"/>
<proteinExistence type="predicted"/>
<dbReference type="Proteomes" id="UP000036403">
    <property type="component" value="Unassembled WGS sequence"/>
</dbReference>
<evidence type="ECO:0000313" key="2">
    <source>
        <dbReference type="EMBL" id="KMQ89253.1"/>
    </source>
</evidence>
<evidence type="ECO:0000259" key="1">
    <source>
        <dbReference type="PROSITE" id="PS50878"/>
    </source>
</evidence>
<reference evidence="2 3" key="1">
    <citation type="submission" date="2015-04" db="EMBL/GenBank/DDBJ databases">
        <title>Lasius niger genome sequencing.</title>
        <authorList>
            <person name="Konorov E.A."/>
            <person name="Nikitin M.A."/>
            <person name="Kirill M.V."/>
            <person name="Chang P."/>
        </authorList>
    </citation>
    <scope>NUCLEOTIDE SEQUENCE [LARGE SCALE GENOMIC DNA]</scope>
    <source>
        <tissue evidence="2">Whole</tissue>
    </source>
</reference>
<dbReference type="STRING" id="67767.A0A0J7KFP7"/>
<dbReference type="Pfam" id="PF00078">
    <property type="entry name" value="RVT_1"/>
    <property type="match status" value="1"/>
</dbReference>
<dbReference type="InterPro" id="IPR050951">
    <property type="entry name" value="Retrovirus_Pol_polyprotein"/>
</dbReference>
<keyword evidence="3" id="KW-1185">Reference proteome</keyword>
<dbReference type="InterPro" id="IPR000477">
    <property type="entry name" value="RT_dom"/>
</dbReference>
<dbReference type="PANTHER" id="PTHR37984">
    <property type="entry name" value="PROTEIN CBG26694"/>
    <property type="match status" value="1"/>
</dbReference>
<organism evidence="2 3">
    <name type="scientific">Lasius niger</name>
    <name type="common">Black garden ant</name>
    <dbReference type="NCBI Taxonomy" id="67767"/>
    <lineage>
        <taxon>Eukaryota</taxon>
        <taxon>Metazoa</taxon>
        <taxon>Ecdysozoa</taxon>
        <taxon>Arthropoda</taxon>
        <taxon>Hexapoda</taxon>
        <taxon>Insecta</taxon>
        <taxon>Pterygota</taxon>
        <taxon>Neoptera</taxon>
        <taxon>Endopterygota</taxon>
        <taxon>Hymenoptera</taxon>
        <taxon>Apocrita</taxon>
        <taxon>Aculeata</taxon>
        <taxon>Formicoidea</taxon>
        <taxon>Formicidae</taxon>
        <taxon>Formicinae</taxon>
        <taxon>Lasius</taxon>
        <taxon>Lasius</taxon>
    </lineage>
</organism>
<dbReference type="InterPro" id="IPR043502">
    <property type="entry name" value="DNA/RNA_pol_sf"/>
</dbReference>
<name>A0A0J7KFP7_LASNI</name>
<dbReference type="FunFam" id="3.30.70.270:FF:000003">
    <property type="entry name" value="Transposon Ty3-G Gag-Pol polyprotein"/>
    <property type="match status" value="1"/>
</dbReference>
<dbReference type="InterPro" id="IPR043128">
    <property type="entry name" value="Rev_trsase/Diguanyl_cyclase"/>
</dbReference>
<sequence length="92" mass="10349">MTFDLCNGAQSFQRLMNAVLRGLNYAFCYTDDILIVSASPELHEVHLREVLTRLQEHGLSINVAKCTIGAEEVKYLGHTINRDGITALKDRE</sequence>
<accession>A0A0J7KFP7</accession>
<dbReference type="EMBL" id="LBMM01007979">
    <property type="protein sequence ID" value="KMQ89253.1"/>
    <property type="molecule type" value="Genomic_DNA"/>
</dbReference>
<dbReference type="PANTHER" id="PTHR37984:SF5">
    <property type="entry name" value="PROTEIN NYNRIN-LIKE"/>
    <property type="match status" value="1"/>
</dbReference>
<feature type="domain" description="Reverse transcriptase" evidence="1">
    <location>
        <begin position="1"/>
        <end position="80"/>
    </location>
</feature>
<dbReference type="GO" id="GO:0071897">
    <property type="term" value="P:DNA biosynthetic process"/>
    <property type="evidence" value="ECO:0007669"/>
    <property type="project" value="UniProtKB-ARBA"/>
</dbReference>
<dbReference type="SUPFAM" id="SSF56672">
    <property type="entry name" value="DNA/RNA polymerases"/>
    <property type="match status" value="1"/>
</dbReference>
<comment type="caution">
    <text evidence="2">The sequence shown here is derived from an EMBL/GenBank/DDBJ whole genome shotgun (WGS) entry which is preliminary data.</text>
</comment>
<evidence type="ECO:0000313" key="3">
    <source>
        <dbReference type="Proteomes" id="UP000036403"/>
    </source>
</evidence>
<dbReference type="Gene3D" id="3.30.70.270">
    <property type="match status" value="1"/>
</dbReference>
<dbReference type="CDD" id="cd01647">
    <property type="entry name" value="RT_LTR"/>
    <property type="match status" value="1"/>
</dbReference>
<dbReference type="AlphaFoldDB" id="A0A0J7KFP7"/>